<keyword evidence="2 6" id="KW-0813">Transport</keyword>
<keyword evidence="5 6" id="KW-0472">Membrane</keyword>
<feature type="transmembrane region" description="Helical" evidence="6">
    <location>
        <begin position="189"/>
        <end position="211"/>
    </location>
</feature>
<dbReference type="PANTHER" id="PTHR30177">
    <property type="entry name" value="GLYCINE BETAINE/L-PROLINE TRANSPORT SYSTEM PERMEASE PROTEIN PROW"/>
    <property type="match status" value="1"/>
</dbReference>
<evidence type="ECO:0000313" key="9">
    <source>
        <dbReference type="Proteomes" id="UP001165136"/>
    </source>
</evidence>
<keyword evidence="9" id="KW-1185">Reference proteome</keyword>
<dbReference type="EMBL" id="BSTI01000001">
    <property type="protein sequence ID" value="GLY64127.1"/>
    <property type="molecule type" value="Genomic_DNA"/>
</dbReference>
<name>A0A9W6QY07_9PSEU</name>
<sequence length="263" mass="27447">MSTAAEQSAIAPGLSTGSGQRRADRARLLGQPVAVVILVGGVLTWALTRANDATEAETLNWPTLLASTWEHVVITIAVAAIVVAVAVPLGMMLTRRWARPAAPVFLIIANIGQAAPALGMIVLFFLWTEWSGLWCAVLPIAFYSLLPVLRNTIVGINAVDPALIDAGRGIGMSSTGVLFRVELPLAVPMILAGLRTSLVLAVGTATLAFFVDGGGLGSLIDTGYKLNRVPVLVTGAVLAVGLALLIDWVGALLEKVFGPRGLR</sequence>
<comment type="similarity">
    <text evidence="6">Belongs to the binding-protein-dependent transport system permease family.</text>
</comment>
<proteinExistence type="inferred from homology"/>
<evidence type="ECO:0000256" key="6">
    <source>
        <dbReference type="RuleBase" id="RU363032"/>
    </source>
</evidence>
<evidence type="ECO:0000256" key="2">
    <source>
        <dbReference type="ARBA" id="ARBA00022448"/>
    </source>
</evidence>
<dbReference type="GO" id="GO:0031460">
    <property type="term" value="P:glycine betaine transport"/>
    <property type="evidence" value="ECO:0007669"/>
    <property type="project" value="TreeGrafter"/>
</dbReference>
<dbReference type="GO" id="GO:0055085">
    <property type="term" value="P:transmembrane transport"/>
    <property type="evidence" value="ECO:0007669"/>
    <property type="project" value="InterPro"/>
</dbReference>
<reference evidence="8" key="1">
    <citation type="submission" date="2023-03" db="EMBL/GenBank/DDBJ databases">
        <title>Amycolatopsis taiwanensis NBRC 103393.</title>
        <authorList>
            <person name="Ichikawa N."/>
            <person name="Sato H."/>
            <person name="Tonouchi N."/>
        </authorList>
    </citation>
    <scope>NUCLEOTIDE SEQUENCE</scope>
    <source>
        <strain evidence="8">NBRC 103393</strain>
    </source>
</reference>
<keyword evidence="3 6" id="KW-0812">Transmembrane</keyword>
<evidence type="ECO:0000256" key="1">
    <source>
        <dbReference type="ARBA" id="ARBA00004141"/>
    </source>
</evidence>
<evidence type="ECO:0000256" key="3">
    <source>
        <dbReference type="ARBA" id="ARBA00022692"/>
    </source>
</evidence>
<dbReference type="PANTHER" id="PTHR30177:SF4">
    <property type="entry name" value="OSMOPROTECTANT IMPORT PERMEASE PROTEIN OSMW"/>
    <property type="match status" value="1"/>
</dbReference>
<dbReference type="Gene3D" id="1.10.3720.10">
    <property type="entry name" value="MetI-like"/>
    <property type="match status" value="1"/>
</dbReference>
<feature type="transmembrane region" description="Helical" evidence="6">
    <location>
        <begin position="131"/>
        <end position="149"/>
    </location>
</feature>
<dbReference type="InterPro" id="IPR000515">
    <property type="entry name" value="MetI-like"/>
</dbReference>
<protein>
    <submittedName>
        <fullName evidence="8">ABC transporter permease</fullName>
    </submittedName>
</protein>
<organism evidence="8 9">
    <name type="scientific">Amycolatopsis taiwanensis</name>
    <dbReference type="NCBI Taxonomy" id="342230"/>
    <lineage>
        <taxon>Bacteria</taxon>
        <taxon>Bacillati</taxon>
        <taxon>Actinomycetota</taxon>
        <taxon>Actinomycetes</taxon>
        <taxon>Pseudonocardiales</taxon>
        <taxon>Pseudonocardiaceae</taxon>
        <taxon>Amycolatopsis</taxon>
    </lineage>
</organism>
<dbReference type="InterPro" id="IPR035906">
    <property type="entry name" value="MetI-like_sf"/>
</dbReference>
<keyword evidence="4 6" id="KW-1133">Transmembrane helix</keyword>
<feature type="transmembrane region" description="Helical" evidence="6">
    <location>
        <begin position="28"/>
        <end position="48"/>
    </location>
</feature>
<dbReference type="SUPFAM" id="SSF161098">
    <property type="entry name" value="MetI-like"/>
    <property type="match status" value="1"/>
</dbReference>
<dbReference type="PROSITE" id="PS50928">
    <property type="entry name" value="ABC_TM1"/>
    <property type="match status" value="1"/>
</dbReference>
<dbReference type="Pfam" id="PF00528">
    <property type="entry name" value="BPD_transp_1"/>
    <property type="match status" value="1"/>
</dbReference>
<feature type="transmembrane region" description="Helical" evidence="6">
    <location>
        <begin position="68"/>
        <end position="92"/>
    </location>
</feature>
<evidence type="ECO:0000313" key="8">
    <source>
        <dbReference type="EMBL" id="GLY64127.1"/>
    </source>
</evidence>
<feature type="transmembrane region" description="Helical" evidence="6">
    <location>
        <begin position="231"/>
        <end position="253"/>
    </location>
</feature>
<dbReference type="Proteomes" id="UP001165136">
    <property type="component" value="Unassembled WGS sequence"/>
</dbReference>
<comment type="caution">
    <text evidence="8">The sequence shown here is derived from an EMBL/GenBank/DDBJ whole genome shotgun (WGS) entry which is preliminary data.</text>
</comment>
<feature type="domain" description="ABC transmembrane type-1" evidence="7">
    <location>
        <begin position="68"/>
        <end position="250"/>
    </location>
</feature>
<dbReference type="RefSeq" id="WP_027942372.1">
    <property type="nucleotide sequence ID" value="NZ_BSTI01000001.1"/>
</dbReference>
<accession>A0A9W6QY07</accession>
<dbReference type="AlphaFoldDB" id="A0A9W6QY07"/>
<evidence type="ECO:0000259" key="7">
    <source>
        <dbReference type="PROSITE" id="PS50928"/>
    </source>
</evidence>
<gene>
    <name evidence="8" type="ORF">Atai01_07460</name>
</gene>
<evidence type="ECO:0000256" key="5">
    <source>
        <dbReference type="ARBA" id="ARBA00023136"/>
    </source>
</evidence>
<dbReference type="InterPro" id="IPR051204">
    <property type="entry name" value="ABC_transp_perm/SBD"/>
</dbReference>
<evidence type="ECO:0000256" key="4">
    <source>
        <dbReference type="ARBA" id="ARBA00022989"/>
    </source>
</evidence>
<comment type="subcellular location">
    <subcellularLocation>
        <location evidence="6">Cell membrane</location>
        <topology evidence="6">Multi-pass membrane protein</topology>
    </subcellularLocation>
    <subcellularLocation>
        <location evidence="1">Membrane</location>
        <topology evidence="1">Multi-pass membrane protein</topology>
    </subcellularLocation>
</comment>
<feature type="transmembrane region" description="Helical" evidence="6">
    <location>
        <begin position="104"/>
        <end position="125"/>
    </location>
</feature>
<dbReference type="CDD" id="cd06261">
    <property type="entry name" value="TM_PBP2"/>
    <property type="match status" value="1"/>
</dbReference>
<dbReference type="GO" id="GO:0005886">
    <property type="term" value="C:plasma membrane"/>
    <property type="evidence" value="ECO:0007669"/>
    <property type="project" value="UniProtKB-SubCell"/>
</dbReference>